<sequence length="232" mass="25570">MCKSFYLAGDFVGKRFVTNDFIINDFLHHNFFTRHTNFSKYTERAQKAVNRKGRYTILAAGIILSLLNLPQANAGDDLTRAGDYLHVGIPITAGIISITKGDTQGLAQLVEGAIWTSVATTVLKETVKEERPNGENDRSFPSAHVSAAMQGSVYLHLRYGLDYAAPAYAATAVVAYSRVDGEYHYWHDVIASMILAGGIQYSISEMGYGISNLSLLPVISEDYYGFNLSFSF</sequence>
<proteinExistence type="predicted"/>
<evidence type="ECO:0000313" key="3">
    <source>
        <dbReference type="EMBL" id="SMR99223.1"/>
    </source>
</evidence>
<evidence type="ECO:0000313" key="2">
    <source>
        <dbReference type="EMBL" id="MDW6003981.1"/>
    </source>
</evidence>
<evidence type="ECO:0000259" key="1">
    <source>
        <dbReference type="SMART" id="SM00014"/>
    </source>
</evidence>
<organism evidence="3 4">
    <name type="scientific">Vibrio mangrovi</name>
    <dbReference type="NCBI Taxonomy" id="474394"/>
    <lineage>
        <taxon>Bacteria</taxon>
        <taxon>Pseudomonadati</taxon>
        <taxon>Pseudomonadota</taxon>
        <taxon>Gammaproteobacteria</taxon>
        <taxon>Vibrionales</taxon>
        <taxon>Vibrionaceae</taxon>
        <taxon>Vibrio</taxon>
    </lineage>
</organism>
<name>A0A1Y6IT18_9VIBR</name>
<reference evidence="2 5" key="2">
    <citation type="submission" date="2023-11" db="EMBL/GenBank/DDBJ databases">
        <title>Plant-associative lifestyle of Vibrio porteresiae and its evolutionary dynamics.</title>
        <authorList>
            <person name="Rameshkumar N."/>
            <person name="Kirti K."/>
        </authorList>
    </citation>
    <scope>NUCLEOTIDE SEQUENCE [LARGE SCALE GENOMIC DNA]</scope>
    <source>
        <strain evidence="2 5">MSSRF38</strain>
    </source>
</reference>
<evidence type="ECO:0000313" key="5">
    <source>
        <dbReference type="Proteomes" id="UP001283366"/>
    </source>
</evidence>
<dbReference type="SUPFAM" id="SSF48317">
    <property type="entry name" value="Acid phosphatase/Vanadium-dependent haloperoxidase"/>
    <property type="match status" value="1"/>
</dbReference>
<protein>
    <submittedName>
        <fullName evidence="3">PAP2 superfamily protein</fullName>
    </submittedName>
    <submittedName>
        <fullName evidence="2">Phosphatase PAP2 family protein</fullName>
    </submittedName>
</protein>
<reference evidence="3 4" key="1">
    <citation type="submission" date="2017-05" db="EMBL/GenBank/DDBJ databases">
        <authorList>
            <person name="Song R."/>
            <person name="Chenine A.L."/>
            <person name="Ruprecht R.M."/>
        </authorList>
    </citation>
    <scope>NUCLEOTIDE SEQUENCE [LARGE SCALE GENOMIC DNA]</scope>
    <source>
        <strain evidence="3 4">CECT 7927</strain>
    </source>
</reference>
<evidence type="ECO:0000313" key="4">
    <source>
        <dbReference type="Proteomes" id="UP000196125"/>
    </source>
</evidence>
<dbReference type="Gene3D" id="1.20.144.10">
    <property type="entry name" value="Phosphatidic acid phosphatase type 2/haloperoxidase"/>
    <property type="match status" value="1"/>
</dbReference>
<dbReference type="InterPro" id="IPR000326">
    <property type="entry name" value="PAP2/HPO"/>
</dbReference>
<dbReference type="Proteomes" id="UP000196125">
    <property type="component" value="Unassembled WGS sequence"/>
</dbReference>
<keyword evidence="5" id="KW-1185">Reference proteome</keyword>
<gene>
    <name evidence="2" type="ORF">SBX37_14070</name>
    <name evidence="3" type="ORF">VIM7927_00447</name>
</gene>
<dbReference type="EMBL" id="JAWRCO010000001">
    <property type="protein sequence ID" value="MDW6003981.1"/>
    <property type="molecule type" value="Genomic_DNA"/>
</dbReference>
<dbReference type="AlphaFoldDB" id="A0A1Y6IT18"/>
<accession>A0A1Y6IT18</accession>
<dbReference type="OrthoDB" id="9773582at2"/>
<dbReference type="EMBL" id="FXXI01000001">
    <property type="protein sequence ID" value="SMR99223.1"/>
    <property type="molecule type" value="Genomic_DNA"/>
</dbReference>
<dbReference type="SMART" id="SM00014">
    <property type="entry name" value="acidPPc"/>
    <property type="match status" value="1"/>
</dbReference>
<dbReference type="RefSeq" id="WP_087479268.1">
    <property type="nucleotide sequence ID" value="NZ_AP024883.1"/>
</dbReference>
<dbReference type="Proteomes" id="UP001283366">
    <property type="component" value="Unassembled WGS sequence"/>
</dbReference>
<feature type="domain" description="Phosphatidic acid phosphatase type 2/haloperoxidase" evidence="1">
    <location>
        <begin position="104"/>
        <end position="204"/>
    </location>
</feature>
<dbReference type="Pfam" id="PF01569">
    <property type="entry name" value="PAP2"/>
    <property type="match status" value="1"/>
</dbReference>
<dbReference type="InterPro" id="IPR036938">
    <property type="entry name" value="PAP2/HPO_sf"/>
</dbReference>